<keyword evidence="1" id="KW-0732">Signal</keyword>
<feature type="domain" description="SGNH" evidence="2">
    <location>
        <begin position="58"/>
        <end position="189"/>
    </location>
</feature>
<dbReference type="GO" id="GO:0016787">
    <property type="term" value="F:hydrolase activity"/>
    <property type="evidence" value="ECO:0007669"/>
    <property type="project" value="UniProtKB-KW"/>
</dbReference>
<accession>A0ABV5SF37</accession>
<gene>
    <name evidence="3" type="ORF">ACFFSA_45185</name>
</gene>
<dbReference type="Proteomes" id="UP001589532">
    <property type="component" value="Unassembled WGS sequence"/>
</dbReference>
<evidence type="ECO:0000313" key="3">
    <source>
        <dbReference type="EMBL" id="MFB9630314.1"/>
    </source>
</evidence>
<proteinExistence type="predicted"/>
<name>A0ABV5SF37_9ACTN</name>
<dbReference type="CDD" id="cd00229">
    <property type="entry name" value="SGNH_hydrolase"/>
    <property type="match status" value="1"/>
</dbReference>
<organism evidence="3 4">
    <name type="scientific">Nonomuraea helvata</name>
    <dbReference type="NCBI Taxonomy" id="37484"/>
    <lineage>
        <taxon>Bacteria</taxon>
        <taxon>Bacillati</taxon>
        <taxon>Actinomycetota</taxon>
        <taxon>Actinomycetes</taxon>
        <taxon>Streptosporangiales</taxon>
        <taxon>Streptosporangiaceae</taxon>
        <taxon>Nonomuraea</taxon>
    </lineage>
</organism>
<dbReference type="InterPro" id="IPR036514">
    <property type="entry name" value="SGNH_hydro_sf"/>
</dbReference>
<dbReference type="InterPro" id="IPR043968">
    <property type="entry name" value="SGNH"/>
</dbReference>
<dbReference type="Gene3D" id="3.40.50.1110">
    <property type="entry name" value="SGNH hydrolase"/>
    <property type="match status" value="1"/>
</dbReference>
<dbReference type="Pfam" id="PF19040">
    <property type="entry name" value="SGNH"/>
    <property type="match status" value="1"/>
</dbReference>
<evidence type="ECO:0000313" key="4">
    <source>
        <dbReference type="Proteomes" id="UP001589532"/>
    </source>
</evidence>
<evidence type="ECO:0000259" key="2">
    <source>
        <dbReference type="Pfam" id="PF19040"/>
    </source>
</evidence>
<protein>
    <submittedName>
        <fullName evidence="3">SGNH/GDSL hydrolase family protein</fullName>
    </submittedName>
</protein>
<feature type="signal peptide" evidence="1">
    <location>
        <begin position="1"/>
        <end position="37"/>
    </location>
</feature>
<dbReference type="SUPFAM" id="SSF52266">
    <property type="entry name" value="SGNH hydrolase"/>
    <property type="match status" value="1"/>
</dbReference>
<feature type="chain" id="PRO_5045415691" evidence="1">
    <location>
        <begin position="38"/>
        <end position="275"/>
    </location>
</feature>
<dbReference type="EMBL" id="JBHMBW010000094">
    <property type="protein sequence ID" value="MFB9630314.1"/>
    <property type="molecule type" value="Genomic_DNA"/>
</dbReference>
<dbReference type="RefSeq" id="WP_344988007.1">
    <property type="nucleotide sequence ID" value="NZ_BAAAXV010000002.1"/>
</dbReference>
<reference evidence="3 4" key="1">
    <citation type="submission" date="2024-09" db="EMBL/GenBank/DDBJ databases">
        <authorList>
            <person name="Sun Q."/>
            <person name="Mori K."/>
        </authorList>
    </citation>
    <scope>NUCLEOTIDE SEQUENCE [LARGE SCALE GENOMIC DNA]</scope>
    <source>
        <strain evidence="3 4">JCM 3143</strain>
    </source>
</reference>
<sequence length="275" mass="28463">MRPTNRSPGSPFPRGSTGRRRAGVMAAVAVAAGATLAACGAFTAAPGDGPAAKDQHAGQAATSVRVLWMGDSIAGAEAPAVEAALEASGVQVKNATSDGSGNVVAGDHPVTAVAAQDTWKTLKENLASFRPTVIAYQITTYDWGTSRQQLAAYQKLSRTAKDAGARLVVVSAPPFKIDDFYRPHKDAIKSAPAMAAKVTDVRYLDASELWGDDYAAGKAQRAQDGVHSCQQGSAAFAAWFAKRLGELAGFTPAAPAVWATGPWTGDDRFAKLGCG</sequence>
<keyword evidence="4" id="KW-1185">Reference proteome</keyword>
<comment type="caution">
    <text evidence="3">The sequence shown here is derived from an EMBL/GenBank/DDBJ whole genome shotgun (WGS) entry which is preliminary data.</text>
</comment>
<keyword evidence="3" id="KW-0378">Hydrolase</keyword>
<evidence type="ECO:0000256" key="1">
    <source>
        <dbReference type="SAM" id="SignalP"/>
    </source>
</evidence>